<comment type="caution">
    <text evidence="1">The sequence shown here is derived from an EMBL/GenBank/DDBJ whole genome shotgun (WGS) entry which is preliminary data.</text>
</comment>
<reference evidence="1" key="1">
    <citation type="submission" date="2020-12" db="EMBL/GenBank/DDBJ databases">
        <title>Metabolic potential, ecology and presence of endohyphal bacteria is reflected in genomic diversity of Mucoromycotina.</title>
        <authorList>
            <person name="Muszewska A."/>
            <person name="Okrasinska A."/>
            <person name="Steczkiewicz K."/>
            <person name="Drgas O."/>
            <person name="Orlowska M."/>
            <person name="Perlinska-Lenart U."/>
            <person name="Aleksandrzak-Piekarczyk T."/>
            <person name="Szatraj K."/>
            <person name="Zielenkiewicz U."/>
            <person name="Pilsyk S."/>
            <person name="Malc E."/>
            <person name="Mieczkowski P."/>
            <person name="Kruszewska J.S."/>
            <person name="Biernat P."/>
            <person name="Pawlowska J."/>
        </authorList>
    </citation>
    <scope>NUCLEOTIDE SEQUENCE</scope>
    <source>
        <strain evidence="1">WA0000017839</strain>
    </source>
</reference>
<evidence type="ECO:0000313" key="2">
    <source>
        <dbReference type="Proteomes" id="UP000603453"/>
    </source>
</evidence>
<protein>
    <submittedName>
        <fullName evidence="1">Uncharacterized protein</fullName>
    </submittedName>
</protein>
<evidence type="ECO:0000313" key="1">
    <source>
        <dbReference type="EMBL" id="KAG2200856.1"/>
    </source>
</evidence>
<sequence>MFFLFLLPKPYLTPSSHPIKSQPIWKNLAEQKRLWDLIHQTQVHMERVVRRVQADIEALQTKLDHVHTWNTTSSASECFLNSLNGSVEQKIKDTVRKSFLDSVLVEFRDGKIILSPRLVFLLQDERIMNEI</sequence>
<dbReference type="EMBL" id="JAEPRD010000078">
    <property type="protein sequence ID" value="KAG2200856.1"/>
    <property type="molecule type" value="Genomic_DNA"/>
</dbReference>
<accession>A0A8H7UW52</accession>
<name>A0A8H7UW52_9FUNG</name>
<organism evidence="1 2">
    <name type="scientific">Mucor saturninus</name>
    <dbReference type="NCBI Taxonomy" id="64648"/>
    <lineage>
        <taxon>Eukaryota</taxon>
        <taxon>Fungi</taxon>
        <taxon>Fungi incertae sedis</taxon>
        <taxon>Mucoromycota</taxon>
        <taxon>Mucoromycotina</taxon>
        <taxon>Mucoromycetes</taxon>
        <taxon>Mucorales</taxon>
        <taxon>Mucorineae</taxon>
        <taxon>Mucoraceae</taxon>
        <taxon>Mucor</taxon>
    </lineage>
</organism>
<dbReference type="AlphaFoldDB" id="A0A8H7UW52"/>
<proteinExistence type="predicted"/>
<dbReference type="Proteomes" id="UP000603453">
    <property type="component" value="Unassembled WGS sequence"/>
</dbReference>
<keyword evidence="2" id="KW-1185">Reference proteome</keyword>
<gene>
    <name evidence="1" type="ORF">INT47_001387</name>
</gene>